<organism evidence="2 3">
    <name type="scientific">Dactylonectria macrodidyma</name>
    <dbReference type="NCBI Taxonomy" id="307937"/>
    <lineage>
        <taxon>Eukaryota</taxon>
        <taxon>Fungi</taxon>
        <taxon>Dikarya</taxon>
        <taxon>Ascomycota</taxon>
        <taxon>Pezizomycotina</taxon>
        <taxon>Sordariomycetes</taxon>
        <taxon>Hypocreomycetidae</taxon>
        <taxon>Hypocreales</taxon>
        <taxon>Nectriaceae</taxon>
        <taxon>Dactylonectria</taxon>
    </lineage>
</organism>
<dbReference type="PROSITE" id="PS51212">
    <property type="entry name" value="WSC"/>
    <property type="match status" value="1"/>
</dbReference>
<dbReference type="Pfam" id="PF01822">
    <property type="entry name" value="WSC"/>
    <property type="match status" value="1"/>
</dbReference>
<sequence>MEMSVEKCAHYCSDWITSDRYYKYLGVQAGDQCFCGDDPTRDLDSVKGGGCLYTCSDSSKNQLCGGFWAIQVYRVRSGFTPSGVFPRPASASSTASSSLWLQAYWAWPFFASSYYGAVAKERTGRS</sequence>
<gene>
    <name evidence="2" type="ORF">EDB81DRAFT_751447</name>
</gene>
<feature type="domain" description="WSC" evidence="1">
    <location>
        <begin position="1"/>
        <end position="76"/>
    </location>
</feature>
<name>A0A9P9FRP9_9HYPO</name>
<dbReference type="AlphaFoldDB" id="A0A9P9FRP9"/>
<evidence type="ECO:0000259" key="1">
    <source>
        <dbReference type="PROSITE" id="PS51212"/>
    </source>
</evidence>
<evidence type="ECO:0000313" key="3">
    <source>
        <dbReference type="Proteomes" id="UP000738349"/>
    </source>
</evidence>
<evidence type="ECO:0000313" key="2">
    <source>
        <dbReference type="EMBL" id="KAH7176034.1"/>
    </source>
</evidence>
<dbReference type="InterPro" id="IPR002889">
    <property type="entry name" value="WSC_carb-bd"/>
</dbReference>
<keyword evidence="3" id="KW-1185">Reference proteome</keyword>
<dbReference type="EMBL" id="JAGMUV010000001">
    <property type="protein sequence ID" value="KAH7176034.1"/>
    <property type="molecule type" value="Genomic_DNA"/>
</dbReference>
<accession>A0A9P9FRP9</accession>
<dbReference type="Proteomes" id="UP000738349">
    <property type="component" value="Unassembled WGS sequence"/>
</dbReference>
<dbReference type="OrthoDB" id="2019572at2759"/>
<protein>
    <recommendedName>
        <fullName evidence="1">WSC domain-containing protein</fullName>
    </recommendedName>
</protein>
<proteinExistence type="predicted"/>
<reference evidence="2" key="1">
    <citation type="journal article" date="2021" name="Nat. Commun.">
        <title>Genetic determinants of endophytism in the Arabidopsis root mycobiome.</title>
        <authorList>
            <person name="Mesny F."/>
            <person name="Miyauchi S."/>
            <person name="Thiergart T."/>
            <person name="Pickel B."/>
            <person name="Atanasova L."/>
            <person name="Karlsson M."/>
            <person name="Huettel B."/>
            <person name="Barry K.W."/>
            <person name="Haridas S."/>
            <person name="Chen C."/>
            <person name="Bauer D."/>
            <person name="Andreopoulos W."/>
            <person name="Pangilinan J."/>
            <person name="LaButti K."/>
            <person name="Riley R."/>
            <person name="Lipzen A."/>
            <person name="Clum A."/>
            <person name="Drula E."/>
            <person name="Henrissat B."/>
            <person name="Kohler A."/>
            <person name="Grigoriev I.V."/>
            <person name="Martin F.M."/>
            <person name="Hacquard S."/>
        </authorList>
    </citation>
    <scope>NUCLEOTIDE SEQUENCE</scope>
    <source>
        <strain evidence="2">MPI-CAGE-AT-0147</strain>
    </source>
</reference>
<comment type="caution">
    <text evidence="2">The sequence shown here is derived from an EMBL/GenBank/DDBJ whole genome shotgun (WGS) entry which is preliminary data.</text>
</comment>